<dbReference type="EMBL" id="SMAP01000001">
    <property type="protein sequence ID" value="TCT25731.1"/>
    <property type="molecule type" value="Genomic_DNA"/>
</dbReference>
<feature type="compositionally biased region" description="Basic and acidic residues" evidence="2">
    <location>
        <begin position="192"/>
        <end position="216"/>
    </location>
</feature>
<evidence type="ECO:0000313" key="4">
    <source>
        <dbReference type="EMBL" id="TCT25731.1"/>
    </source>
</evidence>
<dbReference type="InterPro" id="IPR021104">
    <property type="entry name" value="KfrA_DNA-bd_N"/>
</dbReference>
<keyword evidence="4" id="KW-0238">DNA-binding</keyword>
<name>A0A4R3NAP0_9GAMM</name>
<dbReference type="OrthoDB" id="583532at2"/>
<dbReference type="GO" id="GO:0003677">
    <property type="term" value="F:DNA binding"/>
    <property type="evidence" value="ECO:0007669"/>
    <property type="project" value="UniProtKB-KW"/>
</dbReference>
<proteinExistence type="predicted"/>
<keyword evidence="5" id="KW-1185">Reference proteome</keyword>
<evidence type="ECO:0000259" key="3">
    <source>
        <dbReference type="Pfam" id="PF11740"/>
    </source>
</evidence>
<dbReference type="AlphaFoldDB" id="A0A4R3NAP0"/>
<organism evidence="4 5">
    <name type="scientific">Thermomonas haemolytica</name>
    <dbReference type="NCBI Taxonomy" id="141949"/>
    <lineage>
        <taxon>Bacteria</taxon>
        <taxon>Pseudomonadati</taxon>
        <taxon>Pseudomonadota</taxon>
        <taxon>Gammaproteobacteria</taxon>
        <taxon>Lysobacterales</taxon>
        <taxon>Lysobacteraceae</taxon>
        <taxon>Thermomonas</taxon>
    </lineage>
</organism>
<dbReference type="RefSeq" id="WP_114958873.1">
    <property type="nucleotide sequence ID" value="NZ_MSZW01000013.1"/>
</dbReference>
<comment type="caution">
    <text evidence="4">The sequence shown here is derived from an EMBL/GenBank/DDBJ whole genome shotgun (WGS) entry which is preliminary data.</text>
</comment>
<feature type="region of interest" description="Disordered" evidence="2">
    <location>
        <begin position="186"/>
        <end position="216"/>
    </location>
</feature>
<feature type="coiled-coil region" evidence="1">
    <location>
        <begin position="134"/>
        <end position="175"/>
    </location>
</feature>
<sequence length="309" mass="33935">MARGITEAQVHAAADAIVIAGERPTVERIRAHLGTGSPNTVTKLLDNWWTGLGKRLAALAPTVAIPDAPAAVQRLAGELWTQAVATAREQARLALALEHEALERARAVLAAEQSQGSELIAEAAQARAASDQARSLAEARLAEAQRRADQLETQLADVTGQRTALEERLGRIEQERSRLDYQLQAERTSASQEREAQIAHSRAVEDRAHAEVDRSRQEVHELRAQLRDIKRDRNLERESLEKALKQAKADLSTAQRDLARQTGRAEALEAQLAQRTARPMRKVIGNATPVKAEKQLRRAKRTICDGADA</sequence>
<dbReference type="Pfam" id="PF11740">
    <property type="entry name" value="KfrA_N"/>
    <property type="match status" value="1"/>
</dbReference>
<evidence type="ECO:0000313" key="5">
    <source>
        <dbReference type="Proteomes" id="UP000295414"/>
    </source>
</evidence>
<evidence type="ECO:0000256" key="2">
    <source>
        <dbReference type="SAM" id="MobiDB-lite"/>
    </source>
</evidence>
<feature type="domain" description="KfrA N-terminal DNA-binding" evidence="3">
    <location>
        <begin position="6"/>
        <end position="123"/>
    </location>
</feature>
<gene>
    <name evidence="4" type="ORF">EDC34_10155</name>
</gene>
<evidence type="ECO:0000256" key="1">
    <source>
        <dbReference type="SAM" id="Coils"/>
    </source>
</evidence>
<dbReference type="Proteomes" id="UP000295414">
    <property type="component" value="Unassembled WGS sequence"/>
</dbReference>
<accession>A0A4R3NAP0</accession>
<keyword evidence="1" id="KW-0175">Coiled coil</keyword>
<reference evidence="4 5" key="1">
    <citation type="submission" date="2019-03" db="EMBL/GenBank/DDBJ databases">
        <title>Genomic Encyclopedia of Type Strains, Phase IV (KMG-IV): sequencing the most valuable type-strain genomes for metagenomic binning, comparative biology and taxonomic classification.</title>
        <authorList>
            <person name="Goeker M."/>
        </authorList>
    </citation>
    <scope>NUCLEOTIDE SEQUENCE [LARGE SCALE GENOMIC DNA]</scope>
    <source>
        <strain evidence="4 5">DSM 13605</strain>
    </source>
</reference>
<protein>
    <submittedName>
        <fullName evidence="4">Plasmid replication DNA-binding protein KfrA</fullName>
    </submittedName>
</protein>